<feature type="domain" description="Putative DNA-binding" evidence="1">
    <location>
        <begin position="9"/>
        <end position="100"/>
    </location>
</feature>
<dbReference type="GO" id="GO:0003677">
    <property type="term" value="F:DNA binding"/>
    <property type="evidence" value="ECO:0007669"/>
    <property type="project" value="UniProtKB-KW"/>
</dbReference>
<dbReference type="Gene3D" id="1.10.150.690">
    <property type="entry name" value="DUF2063"/>
    <property type="match status" value="1"/>
</dbReference>
<name>A0AAE9YUF9_9GAMM</name>
<gene>
    <name evidence="2" type="ORF">SG35_008365</name>
</gene>
<dbReference type="RefSeq" id="WP_044830796.1">
    <property type="nucleotide sequence ID" value="NZ_CP059735.1"/>
</dbReference>
<proteinExistence type="predicted"/>
<accession>A0AAE9YUF9</accession>
<reference evidence="2 3" key="2">
    <citation type="journal article" date="2022" name="Mar. Drugs">
        <title>Bioassay-Guided Fractionation Leads to the Detection of Cholic Acid Generated by the Rare Thalassomonas sp.</title>
        <authorList>
            <person name="Pheiffer F."/>
            <person name="Schneider Y.K."/>
            <person name="Hansen E.H."/>
            <person name="Andersen J.H."/>
            <person name="Isaksson J."/>
            <person name="Busche T."/>
            <person name="R C."/>
            <person name="Kalinowski J."/>
            <person name="Zyl L.V."/>
            <person name="Trindade M."/>
        </authorList>
    </citation>
    <scope>NUCLEOTIDE SEQUENCE [LARGE SCALE GENOMIC DNA]</scope>
    <source>
        <strain evidence="2 3">A5K-106</strain>
    </source>
</reference>
<dbReference type="InterPro" id="IPR044922">
    <property type="entry name" value="DUF2063_N_sf"/>
</dbReference>
<protein>
    <submittedName>
        <fullName evidence="2">DNA-binding domain-containing protein</fullName>
    </submittedName>
</protein>
<evidence type="ECO:0000259" key="1">
    <source>
        <dbReference type="Pfam" id="PF09836"/>
    </source>
</evidence>
<reference evidence="2 3" key="1">
    <citation type="journal article" date="2015" name="Genome Announc.">
        <title>Draft Genome Sequences of Marine Isolates of Thalassomonas viridans and Thalassomonas actiniarum.</title>
        <authorList>
            <person name="Olonade I."/>
            <person name="van Zyl L.J."/>
            <person name="Trindade M."/>
        </authorList>
    </citation>
    <scope>NUCLEOTIDE SEQUENCE [LARGE SCALE GENOMIC DNA]</scope>
    <source>
        <strain evidence="2 3">A5K-106</strain>
    </source>
</reference>
<dbReference type="AlphaFoldDB" id="A0AAE9YUF9"/>
<evidence type="ECO:0000313" key="3">
    <source>
        <dbReference type="Proteomes" id="UP000032568"/>
    </source>
</evidence>
<dbReference type="EMBL" id="CP059735">
    <property type="protein sequence ID" value="WDE00634.1"/>
    <property type="molecule type" value="Genomic_DNA"/>
</dbReference>
<dbReference type="InterPro" id="IPR018640">
    <property type="entry name" value="DUF2063"/>
</dbReference>
<sequence>MENTRLEKLQQQMIDYLTCDDQAISDKIISQGSIDNHTRLNIYKNAYRMRLKETLDTDHGILGLYLGDDLFEQMVDGYIDLYPSRYTSLRQYGDNLPEFLATQPPFADFPLLCELARFERLLLTAFDAADVNRFALEHLQDIAHDLWPSLVFHFHPSVQLTYMHWNSVESWQALKTEQAPEPAREYNSCWLLWRNRDKLTEFRSISEEEAALFQMILAGEDFSALCDYLLERHNGSTNDSGDVTTVALNYLSAWIEQGLLRAP</sequence>
<evidence type="ECO:0000313" key="2">
    <source>
        <dbReference type="EMBL" id="WDE00634.1"/>
    </source>
</evidence>
<keyword evidence="2" id="KW-0238">DNA-binding</keyword>
<dbReference type="Proteomes" id="UP000032568">
    <property type="component" value="Chromosome"/>
</dbReference>
<dbReference type="KEGG" id="tact:SG35_008365"/>
<organism evidence="2 3">
    <name type="scientific">Thalassomonas actiniarum</name>
    <dbReference type="NCBI Taxonomy" id="485447"/>
    <lineage>
        <taxon>Bacteria</taxon>
        <taxon>Pseudomonadati</taxon>
        <taxon>Pseudomonadota</taxon>
        <taxon>Gammaproteobacteria</taxon>
        <taxon>Alteromonadales</taxon>
        <taxon>Colwelliaceae</taxon>
        <taxon>Thalassomonas</taxon>
    </lineage>
</organism>
<keyword evidence="3" id="KW-1185">Reference proteome</keyword>
<dbReference type="Pfam" id="PF09836">
    <property type="entry name" value="DUF2063"/>
    <property type="match status" value="1"/>
</dbReference>